<keyword evidence="2" id="KW-1185">Reference proteome</keyword>
<accession>A0A6S7G9U8</accession>
<comment type="caution">
    <text evidence="1">The sequence shown here is derived from an EMBL/GenBank/DDBJ whole genome shotgun (WGS) entry which is preliminary data.</text>
</comment>
<protein>
    <submittedName>
        <fullName evidence="1">Uncharacterized protein</fullName>
    </submittedName>
</protein>
<gene>
    <name evidence="1" type="ORF">PACLA_8A072056</name>
</gene>
<dbReference type="Proteomes" id="UP001152795">
    <property type="component" value="Unassembled WGS sequence"/>
</dbReference>
<name>A0A6S7G9U8_PARCT</name>
<evidence type="ECO:0000313" key="1">
    <source>
        <dbReference type="EMBL" id="CAB3982221.1"/>
    </source>
</evidence>
<reference evidence="1" key="1">
    <citation type="submission" date="2020-04" db="EMBL/GenBank/DDBJ databases">
        <authorList>
            <person name="Alioto T."/>
            <person name="Alioto T."/>
            <person name="Gomez Garrido J."/>
        </authorList>
    </citation>
    <scope>NUCLEOTIDE SEQUENCE</scope>
    <source>
        <strain evidence="1">A484AB</strain>
    </source>
</reference>
<dbReference type="EMBL" id="CACRXK020000478">
    <property type="protein sequence ID" value="CAB3982221.1"/>
    <property type="molecule type" value="Genomic_DNA"/>
</dbReference>
<organism evidence="1 2">
    <name type="scientific">Paramuricea clavata</name>
    <name type="common">Red gorgonian</name>
    <name type="synonym">Violescent sea-whip</name>
    <dbReference type="NCBI Taxonomy" id="317549"/>
    <lineage>
        <taxon>Eukaryota</taxon>
        <taxon>Metazoa</taxon>
        <taxon>Cnidaria</taxon>
        <taxon>Anthozoa</taxon>
        <taxon>Octocorallia</taxon>
        <taxon>Malacalcyonacea</taxon>
        <taxon>Plexauridae</taxon>
        <taxon>Paramuricea</taxon>
    </lineage>
</organism>
<evidence type="ECO:0000313" key="2">
    <source>
        <dbReference type="Proteomes" id="UP001152795"/>
    </source>
</evidence>
<dbReference type="AlphaFoldDB" id="A0A6S7G9U8"/>
<sequence length="463" mass="52436">MKQVYVICGSDCKTVKQQKVHNLLRICEKQIAQKLLNAAKLLQDHVYTETAVMCGTEDVFAVDIYYHSYCCKDYVNKYNLKIAELDFQNTAYSLSFIRDKLPVSQDRISVGLRSKVKCQELIRMGPMKHRGEIDVSAQDTFTVVTSNGEPNSSTLDECPFGNVSIASGTNTTETVTTTPEADAHLTTSPITDASGIPSIKSISLDYFLWLVNRLSKRIIEEDIQDYLKEKSRQFQSFAYWFSSYRNGGFVVNTNRTGSGVRFDQALEQSYNRPAKVSRGIIGVTRKKDAVALWGIIKHKKDEYVHLFKMQDGVDGELFVHHNFNQSSAKKIKELVQDFEECPYRRDCVQISKHLASKADIKDKTIKALIFIEYGCHCGFPAEELLVHEITSSAFFLVDKDRYVKKSVKSQLGTELLKLCPEIDAKGLTTPNKAYITDFMAMVRKTPFKELEPPVKIFNDLAVA</sequence>
<dbReference type="OrthoDB" id="7699940at2759"/>
<proteinExistence type="predicted"/>